<accession>A0A4R4EJP6</accession>
<protein>
    <submittedName>
        <fullName evidence="2">N-acetyltransferase</fullName>
    </submittedName>
</protein>
<keyword evidence="2" id="KW-0808">Transferase</keyword>
<dbReference type="OrthoDB" id="423921at2"/>
<proteinExistence type="predicted"/>
<feature type="domain" description="N-acetyltransferase" evidence="1">
    <location>
        <begin position="4"/>
        <end position="163"/>
    </location>
</feature>
<comment type="caution">
    <text evidence="2">The sequence shown here is derived from an EMBL/GenBank/DDBJ whole genome shotgun (WGS) entry which is preliminary data.</text>
</comment>
<name>A0A4R4EJP6_9BACL</name>
<dbReference type="EMBL" id="SKFG01000003">
    <property type="protein sequence ID" value="TCZ79490.1"/>
    <property type="molecule type" value="Genomic_DNA"/>
</dbReference>
<evidence type="ECO:0000259" key="1">
    <source>
        <dbReference type="PROSITE" id="PS51186"/>
    </source>
</evidence>
<gene>
    <name evidence="2" type="ORF">E0485_05345</name>
</gene>
<dbReference type="Proteomes" id="UP000295418">
    <property type="component" value="Unassembled WGS sequence"/>
</dbReference>
<dbReference type="Gene3D" id="3.40.630.30">
    <property type="match status" value="1"/>
</dbReference>
<dbReference type="Pfam" id="PF00583">
    <property type="entry name" value="Acetyltransf_1"/>
    <property type="match status" value="1"/>
</dbReference>
<dbReference type="PROSITE" id="PS51186">
    <property type="entry name" value="GNAT"/>
    <property type="match status" value="1"/>
</dbReference>
<evidence type="ECO:0000313" key="2">
    <source>
        <dbReference type="EMBL" id="TCZ79490.1"/>
    </source>
</evidence>
<dbReference type="AlphaFoldDB" id="A0A4R4EJP6"/>
<organism evidence="2 3">
    <name type="scientific">Paenibacillus albiflavus</name>
    <dbReference type="NCBI Taxonomy" id="2545760"/>
    <lineage>
        <taxon>Bacteria</taxon>
        <taxon>Bacillati</taxon>
        <taxon>Bacillota</taxon>
        <taxon>Bacilli</taxon>
        <taxon>Bacillales</taxon>
        <taxon>Paenibacillaceae</taxon>
        <taxon>Paenibacillus</taxon>
    </lineage>
</organism>
<dbReference type="SUPFAM" id="SSF55729">
    <property type="entry name" value="Acyl-CoA N-acyltransferases (Nat)"/>
    <property type="match status" value="1"/>
</dbReference>
<dbReference type="GO" id="GO:0016747">
    <property type="term" value="F:acyltransferase activity, transferring groups other than amino-acyl groups"/>
    <property type="evidence" value="ECO:0007669"/>
    <property type="project" value="InterPro"/>
</dbReference>
<evidence type="ECO:0000313" key="3">
    <source>
        <dbReference type="Proteomes" id="UP000295418"/>
    </source>
</evidence>
<reference evidence="2 3" key="1">
    <citation type="submission" date="2019-03" db="EMBL/GenBank/DDBJ databases">
        <authorList>
            <person name="Kim M.K.M."/>
        </authorList>
    </citation>
    <scope>NUCLEOTIDE SEQUENCE [LARGE SCALE GENOMIC DNA]</scope>
    <source>
        <strain evidence="2 3">18JY21-1</strain>
    </source>
</reference>
<keyword evidence="3" id="KW-1185">Reference proteome</keyword>
<dbReference type="InterPro" id="IPR016181">
    <property type="entry name" value="Acyl_CoA_acyltransferase"/>
</dbReference>
<sequence>MQQYRFQPMTEEFAAIICKWRYPGEYSFYDMEETDEDIAELLEGDYYAALDFKGDLIGFICSGNAARLPIGHQIGIYNDPSKIDIGLGMKPDITGKGSGQQFLTQAIHFLKELYPAHSFQLVVATFNERAIKVYERVGFVKGIRFINKRNEQEIEFLVMNLMD</sequence>
<dbReference type="InterPro" id="IPR000182">
    <property type="entry name" value="GNAT_dom"/>
</dbReference>